<comment type="caution">
    <text evidence="1">The sequence shown here is derived from an EMBL/GenBank/DDBJ whole genome shotgun (WGS) entry which is preliminary data.</text>
</comment>
<evidence type="ECO:0000313" key="2">
    <source>
        <dbReference type="Proteomes" id="UP000546007"/>
    </source>
</evidence>
<dbReference type="Pfam" id="PF02620">
    <property type="entry name" value="YceD"/>
    <property type="match status" value="1"/>
</dbReference>
<keyword evidence="2" id="KW-1185">Reference proteome</keyword>
<reference evidence="1 2" key="1">
    <citation type="submission" date="2020-08" db="EMBL/GenBank/DDBJ databases">
        <title>Genomic Encyclopedia of Type Strains, Phase IV (KMG-IV): sequencing the most valuable type-strain genomes for metagenomic binning, comparative biology and taxonomic classification.</title>
        <authorList>
            <person name="Goeker M."/>
        </authorList>
    </citation>
    <scope>NUCLEOTIDE SEQUENCE [LARGE SCALE GENOMIC DNA]</scope>
    <source>
        <strain evidence="1 2">DSM 105721</strain>
    </source>
</reference>
<dbReference type="AlphaFoldDB" id="A0A7W6HXL1"/>
<accession>A0A7W6HXL1</accession>
<name>A0A7W6HXL1_9BACT</name>
<sequence>MDRLKEYKIAHRGLGEGVHTFEFVMDDGFFDCFDATKGTKGKVNARVNIVKSSLLMEVRMTIEGTVEAICDRCLEEMELPISGELNLYAKYGERVEGNDDDFIILAQDDDYLDLSEPLYEVYMLNYPLRVVHPEGKCNEEMEHVLEELTMEEENDKIDPRWDELRKLINNN</sequence>
<evidence type="ECO:0000313" key="1">
    <source>
        <dbReference type="EMBL" id="MBB4026219.1"/>
    </source>
</evidence>
<proteinExistence type="predicted"/>
<dbReference type="GeneID" id="93102376"/>
<dbReference type="Proteomes" id="UP000546007">
    <property type="component" value="Unassembled WGS sequence"/>
</dbReference>
<gene>
    <name evidence="1" type="ORF">GGR14_002009</name>
</gene>
<protein>
    <submittedName>
        <fullName evidence="1">Uncharacterized metal-binding protein YceD (DUF177 family)</fullName>
    </submittedName>
</protein>
<dbReference type="InterPro" id="IPR003772">
    <property type="entry name" value="YceD"/>
</dbReference>
<dbReference type="RefSeq" id="WP_229782946.1">
    <property type="nucleotide sequence ID" value="NZ_AP028155.1"/>
</dbReference>
<dbReference type="EMBL" id="JACIES010000004">
    <property type="protein sequence ID" value="MBB4026219.1"/>
    <property type="molecule type" value="Genomic_DNA"/>
</dbReference>
<organism evidence="1 2">
    <name type="scientific">Butyricimonas faecihominis</name>
    <dbReference type="NCBI Taxonomy" id="1472416"/>
    <lineage>
        <taxon>Bacteria</taxon>
        <taxon>Pseudomonadati</taxon>
        <taxon>Bacteroidota</taxon>
        <taxon>Bacteroidia</taxon>
        <taxon>Bacteroidales</taxon>
        <taxon>Odoribacteraceae</taxon>
        <taxon>Butyricimonas</taxon>
    </lineage>
</organism>